<gene>
    <name evidence="1" type="ORF">F6R98_11970</name>
    <name evidence="2" type="ORF">F6R98_12780</name>
    <name evidence="3" type="ORF">F6R98_14630</name>
    <name evidence="4" type="ORF">F6R98_15910</name>
    <name evidence="5" type="ORF">F6R98_18815</name>
</gene>
<dbReference type="EMBL" id="CP044205">
    <property type="protein sequence ID" value="QFY43709.1"/>
    <property type="molecule type" value="Genomic_DNA"/>
</dbReference>
<dbReference type="EMBL" id="CP044205">
    <property type="protein sequence ID" value="QFY43249.1"/>
    <property type="molecule type" value="Genomic_DNA"/>
</dbReference>
<dbReference type="EMBL" id="CP044205">
    <property type="protein sequence ID" value="QFY43933.1"/>
    <property type="molecule type" value="Genomic_DNA"/>
</dbReference>
<accession>A0A5Q0BI60</accession>
<evidence type="ECO:0000313" key="1">
    <source>
        <dbReference type="EMBL" id="QFY43249.1"/>
    </source>
</evidence>
<dbReference type="KEGG" id="mmob:F6R98_18815"/>
<dbReference type="KEGG" id="mmob:F6R98_14630"/>
<protein>
    <submittedName>
        <fullName evidence="1">IS66 family insertion sequence element accessory protein TnpB</fullName>
    </submittedName>
</protein>
<organism evidence="1 6">
    <name type="scientific">Candidatus Methylospira mobilis</name>
    <dbReference type="NCBI Taxonomy" id="1808979"/>
    <lineage>
        <taxon>Bacteria</taxon>
        <taxon>Pseudomonadati</taxon>
        <taxon>Pseudomonadota</taxon>
        <taxon>Gammaproteobacteria</taxon>
        <taxon>Methylococcales</taxon>
        <taxon>Methylococcaceae</taxon>
        <taxon>Candidatus Methylospira</taxon>
    </lineage>
</organism>
<proteinExistence type="predicted"/>
<dbReference type="AlphaFoldDB" id="A0A5Q0BI60"/>
<dbReference type="NCBIfam" id="NF047593">
    <property type="entry name" value="IS66_ISAeme5_TnpA"/>
    <property type="match status" value="1"/>
</dbReference>
<evidence type="ECO:0000313" key="3">
    <source>
        <dbReference type="EMBL" id="QFY43709.1"/>
    </source>
</evidence>
<dbReference type="OrthoDB" id="5570480at2"/>
<dbReference type="EMBL" id="CP044205">
    <property type="protein sequence ID" value="QFY43383.1"/>
    <property type="molecule type" value="Genomic_DNA"/>
</dbReference>
<dbReference type="RefSeq" id="WP_153249229.1">
    <property type="nucleotide sequence ID" value="NZ_CP044205.1"/>
</dbReference>
<evidence type="ECO:0000313" key="5">
    <source>
        <dbReference type="EMBL" id="QFY44431.1"/>
    </source>
</evidence>
<dbReference type="KEGG" id="mmob:F6R98_12780"/>
<evidence type="ECO:0000313" key="4">
    <source>
        <dbReference type="EMBL" id="QFY43933.1"/>
    </source>
</evidence>
<evidence type="ECO:0000313" key="6">
    <source>
        <dbReference type="Proteomes" id="UP000325755"/>
    </source>
</evidence>
<name>A0A5Q0BI60_9GAMM</name>
<dbReference type="EMBL" id="CP044205">
    <property type="protein sequence ID" value="QFY44431.1"/>
    <property type="molecule type" value="Genomic_DNA"/>
</dbReference>
<dbReference type="KEGG" id="mmob:F6R98_15910"/>
<reference evidence="1 6" key="1">
    <citation type="submission" date="2019-09" db="EMBL/GenBank/DDBJ databases">
        <title>Ecophysiology of the spiral-shaped methanotroph Methylospira mobilis as revealed by the complete genome sequence.</title>
        <authorList>
            <person name="Oshkin I.Y."/>
            <person name="Dedysh S.N."/>
            <person name="Miroshnikov K."/>
            <person name="Danilova O.V."/>
            <person name="Hakobyan A."/>
            <person name="Liesack W."/>
        </authorList>
    </citation>
    <scope>NUCLEOTIDE SEQUENCE [LARGE SCALE GENOMIC DNA]</scope>
    <source>
        <strain evidence="1 6">Shm1</strain>
    </source>
</reference>
<keyword evidence="6" id="KW-1185">Reference proteome</keyword>
<dbReference type="KEGG" id="mmob:F6R98_11970"/>
<sequence length="108" mass="12291">MNSMNNKQAEQIRHIEQWRASGLSQVEYSRRNELKPATFNYWVRHLDAEASAVRPLSPSRAGFLPVSIDKVAEPAAHALLLRTRQGYTLELSTSTSPRWLAELLQCLD</sequence>
<dbReference type="Proteomes" id="UP000325755">
    <property type="component" value="Chromosome"/>
</dbReference>
<evidence type="ECO:0000313" key="2">
    <source>
        <dbReference type="EMBL" id="QFY43383.1"/>
    </source>
</evidence>